<sequence>MSRLKNGLRAAAAAGAGLLLWAPQSATAAVGGGNVSIGWSIPNAPSSGFGNITFPMTVNPATAHNHGIYFAQQFSFQGGRGGYTGLQPRPNKDGKERLRGVFSLFGDGASPQHPNCSGGADGGSGVSCGVEFDAVYGHKYNLKVERVGTDLWKGTATDTVTGAATVIGQYKVPAGSGGLKGSQGGFVEYYLGIGSCSTMPRSDAVFGGPTSTDAGGRTGTSKANYEYSNCVGQANYQAEQVGSGTHVTRGFVTGTSSTLVSKGSGKCLDHLNGSGNAAGLWTCNGGGNQQWTATSSSQLFVNGKCLDAANHGTSPGTKVALWDCNGGANQKWTFGTDGSVRGTESGLCLGVKGASTANGVEVELQTCGGGSSQKWTRG</sequence>
<keyword evidence="4" id="KW-1185">Reference proteome</keyword>
<proteinExistence type="predicted"/>
<dbReference type="EMBL" id="JALPTH010000004">
    <property type="protein sequence ID" value="MCK8676972.1"/>
    <property type="molecule type" value="Genomic_DNA"/>
</dbReference>
<evidence type="ECO:0000313" key="3">
    <source>
        <dbReference type="EMBL" id="MCK8676972.1"/>
    </source>
</evidence>
<dbReference type="PROSITE" id="PS50231">
    <property type="entry name" value="RICIN_B_LECTIN"/>
    <property type="match status" value="1"/>
</dbReference>
<dbReference type="RefSeq" id="WP_248632193.1">
    <property type="nucleotide sequence ID" value="NZ_JALPTH010000004.1"/>
</dbReference>
<comment type="caution">
    <text evidence="3">The sequence shown here is derived from an EMBL/GenBank/DDBJ whole genome shotgun (WGS) entry which is preliminary data.</text>
</comment>
<evidence type="ECO:0000313" key="4">
    <source>
        <dbReference type="Proteomes" id="UP001522868"/>
    </source>
</evidence>
<feature type="domain" description="Ricin B lectin" evidence="2">
    <location>
        <begin position="254"/>
        <end position="378"/>
    </location>
</feature>
<dbReference type="Gene3D" id="2.80.10.50">
    <property type="match status" value="2"/>
</dbReference>
<evidence type="ECO:0000256" key="1">
    <source>
        <dbReference type="SAM" id="SignalP"/>
    </source>
</evidence>
<reference evidence="3 4" key="1">
    <citation type="submission" date="2022-04" db="EMBL/GenBank/DDBJ databases">
        <title>Streptomyces sp. nov. LCR6-01 isolated from Lichen of Dirinaria sp.</title>
        <authorList>
            <person name="Kanchanasin P."/>
            <person name="Tanasupawat S."/>
            <person name="Phongsopitanun W."/>
        </authorList>
    </citation>
    <scope>NUCLEOTIDE SEQUENCE [LARGE SCALE GENOMIC DNA]</scope>
    <source>
        <strain evidence="3 4">LCR6-01</strain>
    </source>
</reference>
<accession>A0ABT0I6L5</accession>
<dbReference type="InterPro" id="IPR035992">
    <property type="entry name" value="Ricin_B-like_lectins"/>
</dbReference>
<dbReference type="Proteomes" id="UP001522868">
    <property type="component" value="Unassembled WGS sequence"/>
</dbReference>
<keyword evidence="1" id="KW-0732">Signal</keyword>
<dbReference type="InterPro" id="IPR000772">
    <property type="entry name" value="Ricin_B_lectin"/>
</dbReference>
<name>A0ABT0I6L5_9ACTN</name>
<protein>
    <submittedName>
        <fullName evidence="3">Ricin-type beta-trefoil lectin domain protein</fullName>
    </submittedName>
</protein>
<dbReference type="CDD" id="cd23418">
    <property type="entry name" value="beta-trefoil_Ricin_XLN-like"/>
    <property type="match status" value="1"/>
</dbReference>
<organism evidence="3 4">
    <name type="scientific">Streptomyces lichenis</name>
    <dbReference type="NCBI Taxonomy" id="2306967"/>
    <lineage>
        <taxon>Bacteria</taxon>
        <taxon>Bacillati</taxon>
        <taxon>Actinomycetota</taxon>
        <taxon>Actinomycetes</taxon>
        <taxon>Kitasatosporales</taxon>
        <taxon>Streptomycetaceae</taxon>
        <taxon>Streptomyces</taxon>
    </lineage>
</organism>
<evidence type="ECO:0000259" key="2">
    <source>
        <dbReference type="SMART" id="SM00458"/>
    </source>
</evidence>
<feature type="chain" id="PRO_5045720074" evidence="1">
    <location>
        <begin position="29"/>
        <end position="378"/>
    </location>
</feature>
<dbReference type="SMART" id="SM00458">
    <property type="entry name" value="RICIN"/>
    <property type="match status" value="1"/>
</dbReference>
<dbReference type="Pfam" id="PF00652">
    <property type="entry name" value="Ricin_B_lectin"/>
    <property type="match status" value="1"/>
</dbReference>
<gene>
    <name evidence="3" type="ORF">M1O15_06110</name>
</gene>
<dbReference type="SUPFAM" id="SSF50370">
    <property type="entry name" value="Ricin B-like lectins"/>
    <property type="match status" value="1"/>
</dbReference>
<feature type="signal peptide" evidence="1">
    <location>
        <begin position="1"/>
        <end position="28"/>
    </location>
</feature>